<dbReference type="GO" id="GO:0047412">
    <property type="term" value="F:N-(long-chain-acyl)ethanolamine deacylase activity"/>
    <property type="evidence" value="ECO:0007669"/>
    <property type="project" value="UniProtKB-EC"/>
</dbReference>
<comment type="catalytic activity">
    <reaction evidence="14">
        <text>N-hexadecanoylsphing-4-enine + H2O = sphing-4-enine + hexadecanoate</text>
        <dbReference type="Rhea" id="RHEA:38891"/>
        <dbReference type="ChEBI" id="CHEBI:7896"/>
        <dbReference type="ChEBI" id="CHEBI:15377"/>
        <dbReference type="ChEBI" id="CHEBI:57756"/>
        <dbReference type="ChEBI" id="CHEBI:72959"/>
    </reaction>
    <physiologicalReaction direction="left-to-right" evidence="14">
        <dbReference type="Rhea" id="RHEA:38892"/>
    </physiologicalReaction>
</comment>
<comment type="subunit">
    <text evidence="6">Heterodimer of an alpha and a beta subunit, produced by autocatalytic cleavage.</text>
</comment>
<evidence type="ECO:0000256" key="17">
    <source>
        <dbReference type="PIRNR" id="PIRNR017632"/>
    </source>
</evidence>
<evidence type="ECO:0000256" key="3">
    <source>
        <dbReference type="ARBA" id="ARBA00005730"/>
    </source>
</evidence>
<dbReference type="EC" id="3.5.1.60" evidence="7"/>
<reference evidence="21" key="1">
    <citation type="submission" date="2025-08" db="UniProtKB">
        <authorList>
            <consortium name="Ensembl"/>
        </authorList>
    </citation>
    <scope>IDENTIFICATION</scope>
</reference>
<comment type="catalytic activity">
    <reaction evidence="13">
        <text>N-hexadecanoylethanolamine + H2O = ethanolamine + hexadecanoate</text>
        <dbReference type="Rhea" id="RHEA:45064"/>
        <dbReference type="ChEBI" id="CHEBI:7896"/>
        <dbReference type="ChEBI" id="CHEBI:15377"/>
        <dbReference type="ChEBI" id="CHEBI:57603"/>
        <dbReference type="ChEBI" id="CHEBI:71464"/>
    </reaction>
    <physiologicalReaction direction="left-to-right" evidence="13">
        <dbReference type="Rhea" id="RHEA:45065"/>
    </physiologicalReaction>
</comment>
<evidence type="ECO:0000256" key="5">
    <source>
        <dbReference type="ARBA" id="ARBA00023228"/>
    </source>
</evidence>
<dbReference type="PIRSF" id="PIRSF017632">
    <property type="entry name" value="Acid_ceramidase-like"/>
    <property type="match status" value="1"/>
</dbReference>
<evidence type="ECO:0000256" key="12">
    <source>
        <dbReference type="ARBA" id="ARBA00047993"/>
    </source>
</evidence>
<dbReference type="GO" id="GO:0017064">
    <property type="term" value="F:fatty acid amide hydrolase activity"/>
    <property type="evidence" value="ECO:0007669"/>
    <property type="project" value="InterPro"/>
</dbReference>
<dbReference type="PANTHER" id="PTHR28583">
    <property type="entry name" value="ACID AMIDASE"/>
    <property type="match status" value="1"/>
</dbReference>
<evidence type="ECO:0000256" key="10">
    <source>
        <dbReference type="ARBA" id="ARBA00047347"/>
    </source>
</evidence>
<protein>
    <recommendedName>
        <fullName evidence="8">N-acylethanolamine-hydrolyzing acid amidase</fullName>
        <ecNumber evidence="4">3.5.1.23</ecNumber>
        <ecNumber evidence="7">3.5.1.60</ecNumber>
    </recommendedName>
    <alternativeName>
        <fullName evidence="9">Acylsphingosine deacylase NAAA</fullName>
    </alternativeName>
</protein>
<comment type="catalytic activity">
    <reaction evidence="12">
        <text>N-dodecanoylsphing-4-enine + H2O = dodecanoate + sphing-4-enine</text>
        <dbReference type="Rhea" id="RHEA:41291"/>
        <dbReference type="ChEBI" id="CHEBI:15377"/>
        <dbReference type="ChEBI" id="CHEBI:18262"/>
        <dbReference type="ChEBI" id="CHEBI:57756"/>
        <dbReference type="ChEBI" id="CHEBI:72956"/>
    </reaction>
    <physiologicalReaction direction="left-to-right" evidence="12">
        <dbReference type="Rhea" id="RHEA:41292"/>
    </physiologicalReaction>
</comment>
<comment type="catalytic activity">
    <reaction evidence="10">
        <text>an N-(long-chain fatty acyl)ethanolamine + H2O = a long-chain fatty acid + ethanolamine</text>
        <dbReference type="Rhea" id="RHEA:17505"/>
        <dbReference type="ChEBI" id="CHEBI:15377"/>
        <dbReference type="ChEBI" id="CHEBI:15897"/>
        <dbReference type="ChEBI" id="CHEBI:57560"/>
        <dbReference type="ChEBI" id="CHEBI:57603"/>
        <dbReference type="EC" id="3.5.1.60"/>
    </reaction>
    <physiologicalReaction direction="left-to-right" evidence="10">
        <dbReference type="Rhea" id="RHEA:17506"/>
    </physiologicalReaction>
</comment>
<dbReference type="EC" id="3.5.1.23" evidence="4"/>
<dbReference type="Gene3D" id="3.60.60.10">
    <property type="entry name" value="Penicillin V Acylase, Chain A"/>
    <property type="match status" value="1"/>
</dbReference>
<evidence type="ECO:0000256" key="9">
    <source>
        <dbReference type="ARBA" id="ARBA00042519"/>
    </source>
</evidence>
<dbReference type="AlphaFoldDB" id="A0A3Q3WPL4"/>
<evidence type="ECO:0000256" key="6">
    <source>
        <dbReference type="ARBA" id="ARBA00038527"/>
    </source>
</evidence>
<evidence type="ECO:0000256" key="16">
    <source>
        <dbReference type="ARBA" id="ARBA00048716"/>
    </source>
</evidence>
<proteinExistence type="inferred from homology"/>
<dbReference type="InterPro" id="IPR029130">
    <property type="entry name" value="Acid_ceramidase_N"/>
</dbReference>
<comment type="catalytic activity">
    <reaction evidence="16">
        <text>N-tetradecanoylethanolamine + H2O = tetradecanoate + ethanolamine</text>
        <dbReference type="Rhea" id="RHEA:45452"/>
        <dbReference type="ChEBI" id="CHEBI:15377"/>
        <dbReference type="ChEBI" id="CHEBI:30807"/>
        <dbReference type="ChEBI" id="CHEBI:57603"/>
        <dbReference type="ChEBI" id="CHEBI:85262"/>
    </reaction>
    <physiologicalReaction direction="left-to-right" evidence="16">
        <dbReference type="Rhea" id="RHEA:45453"/>
    </physiologicalReaction>
</comment>
<dbReference type="STRING" id="94237.ENSMMOP00000014357"/>
<feature type="chain" id="PRO_5018641275" description="N-acylethanolamine-hydrolyzing acid amidase" evidence="19">
    <location>
        <begin position="19"/>
        <end position="360"/>
    </location>
</feature>
<keyword evidence="19" id="KW-0732">Signal</keyword>
<evidence type="ECO:0000256" key="15">
    <source>
        <dbReference type="ARBA" id="ARBA00048323"/>
    </source>
</evidence>
<dbReference type="Pfam" id="PF15508">
    <property type="entry name" value="NAAA-beta"/>
    <property type="match status" value="1"/>
</dbReference>
<evidence type="ECO:0000313" key="22">
    <source>
        <dbReference type="Proteomes" id="UP000261620"/>
    </source>
</evidence>
<evidence type="ECO:0000256" key="1">
    <source>
        <dbReference type="ARBA" id="ARBA00004371"/>
    </source>
</evidence>
<feature type="domain" description="Acid ceramidase N-terminal" evidence="20">
    <location>
        <begin position="24"/>
        <end position="79"/>
    </location>
</feature>
<keyword evidence="17" id="KW-0443">Lipid metabolism</keyword>
<evidence type="ECO:0000256" key="18">
    <source>
        <dbReference type="PIRSR" id="PIRSR017632-1"/>
    </source>
</evidence>
<dbReference type="CDD" id="cd01903">
    <property type="entry name" value="Ntn_AC_NAAA"/>
    <property type="match status" value="1"/>
</dbReference>
<comment type="similarity">
    <text evidence="3 17">Belongs to the acid ceramidase family.</text>
</comment>
<keyword evidence="22" id="KW-1185">Reference proteome</keyword>
<dbReference type="Proteomes" id="UP000261620">
    <property type="component" value="Unplaced"/>
</dbReference>
<comment type="pathway">
    <text evidence="2">Lipid metabolism; fatty acid metabolism.</text>
</comment>
<evidence type="ECO:0000256" key="13">
    <source>
        <dbReference type="ARBA" id="ARBA00048166"/>
    </source>
</evidence>
<evidence type="ECO:0000256" key="8">
    <source>
        <dbReference type="ARBA" id="ARBA00040404"/>
    </source>
</evidence>
<evidence type="ECO:0000256" key="19">
    <source>
        <dbReference type="SAM" id="SignalP"/>
    </source>
</evidence>
<reference evidence="21" key="2">
    <citation type="submission" date="2025-09" db="UniProtKB">
        <authorList>
            <consortium name="Ensembl"/>
        </authorList>
    </citation>
    <scope>IDENTIFICATION</scope>
</reference>
<sequence>MRASLLLLLLGLVSAVRADFAPLTLNISLDEEPEVRWTPLIKVFDVDYLKKAAAQVIDSTVPKWVHQALKPVVEALEKYIPQPYAGEIRGLASHFGGSLSDVIILNFAYEISAFCTSIVAQDTNGHVYHGRNLDYPHPVLRNLTLNVVFLKNGEVAYRGTSFAGYVGLWTGQSPNKFTVSGDHERWWNWWKNVVSAFLLRRSPVSWLVRETLEEAADFEDAVMRLSKIPIITGVYYIVGGVRGGEGAVITRDRTGPADIWPLDPLNGGWYRVETNFDHWRPPPARDHRREAANKMLNATGQARINMETLYQASMEHTVYTTTMSAAAPEKYNTLVRPEVTILNPTLPALLVFFFLKYFVL</sequence>
<evidence type="ECO:0000313" key="21">
    <source>
        <dbReference type="Ensembl" id="ENSMMOP00000014357.1"/>
    </source>
</evidence>
<comment type="subcellular location">
    <subcellularLocation>
        <location evidence="1">Lysosome</location>
    </subcellularLocation>
</comment>
<organism evidence="21 22">
    <name type="scientific">Mola mola</name>
    <name type="common">Ocean sunfish</name>
    <name type="synonym">Tetraodon mola</name>
    <dbReference type="NCBI Taxonomy" id="94237"/>
    <lineage>
        <taxon>Eukaryota</taxon>
        <taxon>Metazoa</taxon>
        <taxon>Chordata</taxon>
        <taxon>Craniata</taxon>
        <taxon>Vertebrata</taxon>
        <taxon>Euteleostomi</taxon>
        <taxon>Actinopterygii</taxon>
        <taxon>Neopterygii</taxon>
        <taxon>Teleostei</taxon>
        <taxon>Neoteleostei</taxon>
        <taxon>Acanthomorphata</taxon>
        <taxon>Eupercaria</taxon>
        <taxon>Tetraodontiformes</taxon>
        <taxon>Molidae</taxon>
        <taxon>Mola</taxon>
    </lineage>
</organism>
<feature type="active site" description="Nucleophile" evidence="18">
    <location>
        <position position="115"/>
    </location>
</feature>
<evidence type="ECO:0000256" key="2">
    <source>
        <dbReference type="ARBA" id="ARBA00004872"/>
    </source>
</evidence>
<feature type="signal peptide" evidence="19">
    <location>
        <begin position="1"/>
        <end position="18"/>
    </location>
</feature>
<dbReference type="GO" id="GO:0017040">
    <property type="term" value="F:N-acylsphingosine amidohydrolase activity"/>
    <property type="evidence" value="ECO:0007669"/>
    <property type="project" value="UniProtKB-EC"/>
</dbReference>
<comment type="catalytic activity">
    <reaction evidence="11">
        <text>N-dodecanoylethanolamine + H2O = dodecanoate + ethanolamine</text>
        <dbReference type="Rhea" id="RHEA:45456"/>
        <dbReference type="ChEBI" id="CHEBI:15377"/>
        <dbReference type="ChEBI" id="CHEBI:18262"/>
        <dbReference type="ChEBI" id="CHEBI:57603"/>
        <dbReference type="ChEBI" id="CHEBI:85263"/>
    </reaction>
    <physiologicalReaction direction="left-to-right" evidence="11">
        <dbReference type="Rhea" id="RHEA:45457"/>
    </physiologicalReaction>
</comment>
<name>A0A3Q3WPL4_MOLML</name>
<accession>A0A3Q3WPL4</accession>
<evidence type="ECO:0000256" key="4">
    <source>
        <dbReference type="ARBA" id="ARBA00011891"/>
    </source>
</evidence>
<dbReference type="Ensembl" id="ENSMMOT00000014592.1">
    <property type="protein sequence ID" value="ENSMMOP00000014357.1"/>
    <property type="gene ID" value="ENSMMOG00000010993.1"/>
</dbReference>
<comment type="catalytic activity">
    <reaction evidence="15">
        <text>an N-acylsphing-4-enine + H2O = sphing-4-enine + a fatty acid</text>
        <dbReference type="Rhea" id="RHEA:20856"/>
        <dbReference type="ChEBI" id="CHEBI:15377"/>
        <dbReference type="ChEBI" id="CHEBI:28868"/>
        <dbReference type="ChEBI" id="CHEBI:52639"/>
        <dbReference type="ChEBI" id="CHEBI:57756"/>
        <dbReference type="EC" id="3.5.1.23"/>
    </reaction>
    <physiologicalReaction direction="left-to-right" evidence="15">
        <dbReference type="Rhea" id="RHEA:20857"/>
    </physiologicalReaction>
</comment>
<evidence type="ECO:0000256" key="14">
    <source>
        <dbReference type="ARBA" id="ARBA00048217"/>
    </source>
</evidence>
<dbReference type="OMA" id="GQDHINM"/>
<dbReference type="GO" id="GO:0006631">
    <property type="term" value="P:fatty acid metabolic process"/>
    <property type="evidence" value="ECO:0007669"/>
    <property type="project" value="InterPro"/>
</dbReference>
<evidence type="ECO:0000256" key="11">
    <source>
        <dbReference type="ARBA" id="ARBA00047719"/>
    </source>
</evidence>
<dbReference type="InterPro" id="IPR016699">
    <property type="entry name" value="Acid_ceramidase-like"/>
</dbReference>
<keyword evidence="17" id="KW-0378">Hydrolase</keyword>
<evidence type="ECO:0000259" key="20">
    <source>
        <dbReference type="Pfam" id="PF15508"/>
    </source>
</evidence>
<dbReference type="GO" id="GO:0005764">
    <property type="term" value="C:lysosome"/>
    <property type="evidence" value="ECO:0007669"/>
    <property type="project" value="UniProtKB-SubCell"/>
</dbReference>
<dbReference type="PANTHER" id="PTHR28583:SF4">
    <property type="entry name" value="N-ACYLETHANOLAMINE-HYDROLYZING ACID AMIDASE"/>
    <property type="match status" value="1"/>
</dbReference>
<keyword evidence="5" id="KW-0458">Lysosome</keyword>
<evidence type="ECO:0000256" key="7">
    <source>
        <dbReference type="ARBA" id="ARBA00039046"/>
    </source>
</evidence>